<name>A0A380UH35_ACIJU</name>
<dbReference type="AlphaFoldDB" id="A0A380UH35"/>
<dbReference type="GeneID" id="70093269"/>
<evidence type="ECO:0000313" key="8">
    <source>
        <dbReference type="Proteomes" id="UP000253688"/>
    </source>
</evidence>
<dbReference type="OrthoDB" id="9801622at2"/>
<reference evidence="6" key="2">
    <citation type="submission" date="2020-07" db="EMBL/GenBank/DDBJ databases">
        <title>Acinetobacter junii strain YR7 chromosome and plasmid pNDM-YR7.</title>
        <authorList>
            <person name="Tang B."/>
        </authorList>
    </citation>
    <scope>NUCLEOTIDE SEQUENCE</scope>
    <source>
        <strain evidence="6">YR7</strain>
    </source>
</reference>
<dbReference type="RefSeq" id="WP_004963780.1">
    <property type="nucleotide sequence ID" value="NZ_BBSG01000008.1"/>
</dbReference>
<accession>A0A380UH35</accession>
<evidence type="ECO:0000313" key="7">
    <source>
        <dbReference type="EMBL" id="RBA42851.1"/>
    </source>
</evidence>
<reference evidence="7 8" key="1">
    <citation type="submission" date="2018-04" db="EMBL/GenBank/DDBJ databases">
        <title>Acinetobacter junii Genome sequencing and assembly.</title>
        <authorList>
            <person name="Su J."/>
            <person name="Rensing C."/>
            <person name="Mazhar H.S."/>
        </authorList>
    </citation>
    <scope>NUCLEOTIDE SEQUENCE [LARGE SCALE GENOMIC DNA]</scope>
    <source>
        <strain evidence="7 8">SC22</strain>
    </source>
</reference>
<gene>
    <name evidence="7" type="ORF">DC346_15160</name>
    <name evidence="6" type="ORF">H2677_12105</name>
</gene>
<evidence type="ECO:0000256" key="2">
    <source>
        <dbReference type="ARBA" id="ARBA00032707"/>
    </source>
</evidence>
<dbReference type="STRING" id="40215.BVL33_13940"/>
<dbReference type="PANTHER" id="PTHR14969:SF13">
    <property type="entry name" value="AT30094P"/>
    <property type="match status" value="1"/>
</dbReference>
<dbReference type="Proteomes" id="UP000679388">
    <property type="component" value="Chromosome"/>
</dbReference>
<dbReference type="SMART" id="SM00014">
    <property type="entry name" value="acidPPc"/>
    <property type="match status" value="1"/>
</dbReference>
<keyword evidence="4" id="KW-0472">Membrane</keyword>
<protein>
    <recommendedName>
        <fullName evidence="1">undecaprenyl-diphosphate phosphatase</fullName>
        <ecNumber evidence="1">3.6.1.27</ecNumber>
    </recommendedName>
    <alternativeName>
        <fullName evidence="2">Undecaprenyl pyrophosphate phosphatase</fullName>
    </alternativeName>
</protein>
<keyword evidence="4" id="KW-1133">Transmembrane helix</keyword>
<dbReference type="Pfam" id="PF01569">
    <property type="entry name" value="PAP2"/>
    <property type="match status" value="1"/>
</dbReference>
<feature type="domain" description="Phosphatidic acid phosphatase type 2/haloperoxidase" evidence="5">
    <location>
        <begin position="56"/>
        <end position="166"/>
    </location>
</feature>
<sequence length="186" mass="21289">MIFEETNIYLFHSINSLATQFPIIDKIAVFLADDLNTVFISLLVLMLVLKWKTHHLIFAKTLFIVLISLILSDLIEYFYHHPRPFQLDLGHKLIGHGLSSSFPSQHTLTVVIIAFAYLLAGFKTIGIIGLFVSLVVGLSRIYVGVHFPFDVVGSFLIGFLLVVFSNYMLKEMSLRIRRMRLQQLFD</sequence>
<feature type="transmembrane region" description="Helical" evidence="4">
    <location>
        <begin position="151"/>
        <end position="169"/>
    </location>
</feature>
<keyword evidence="4" id="KW-0812">Transmembrane</keyword>
<dbReference type="EMBL" id="QEWH01000115">
    <property type="protein sequence ID" value="RBA42851.1"/>
    <property type="molecule type" value="Genomic_DNA"/>
</dbReference>
<evidence type="ECO:0000256" key="3">
    <source>
        <dbReference type="ARBA" id="ARBA00047594"/>
    </source>
</evidence>
<evidence type="ECO:0000256" key="4">
    <source>
        <dbReference type="SAM" id="Phobius"/>
    </source>
</evidence>
<comment type="catalytic activity">
    <reaction evidence="3">
        <text>di-trans,octa-cis-undecaprenyl diphosphate + H2O = di-trans,octa-cis-undecaprenyl phosphate + phosphate + H(+)</text>
        <dbReference type="Rhea" id="RHEA:28094"/>
        <dbReference type="ChEBI" id="CHEBI:15377"/>
        <dbReference type="ChEBI" id="CHEBI:15378"/>
        <dbReference type="ChEBI" id="CHEBI:43474"/>
        <dbReference type="ChEBI" id="CHEBI:58405"/>
        <dbReference type="ChEBI" id="CHEBI:60392"/>
        <dbReference type="EC" id="3.6.1.27"/>
    </reaction>
</comment>
<dbReference type="EC" id="3.6.1.27" evidence="1"/>
<evidence type="ECO:0000256" key="1">
    <source>
        <dbReference type="ARBA" id="ARBA00012374"/>
    </source>
</evidence>
<dbReference type="InterPro" id="IPR000326">
    <property type="entry name" value="PAP2/HPO"/>
</dbReference>
<proteinExistence type="predicted"/>
<dbReference type="EMBL" id="CP059558">
    <property type="protein sequence ID" value="QUY35989.1"/>
    <property type="molecule type" value="Genomic_DNA"/>
</dbReference>
<feature type="transmembrane region" description="Helical" evidence="4">
    <location>
        <begin position="27"/>
        <end position="49"/>
    </location>
</feature>
<dbReference type="GO" id="GO:0050380">
    <property type="term" value="F:undecaprenyl-diphosphatase activity"/>
    <property type="evidence" value="ECO:0007669"/>
    <property type="project" value="UniProtKB-EC"/>
</dbReference>
<evidence type="ECO:0000313" key="6">
    <source>
        <dbReference type="EMBL" id="QUY35989.1"/>
    </source>
</evidence>
<dbReference type="SUPFAM" id="SSF48317">
    <property type="entry name" value="Acid phosphatase/Vanadium-dependent haloperoxidase"/>
    <property type="match status" value="1"/>
</dbReference>
<dbReference type="Gene3D" id="1.20.144.10">
    <property type="entry name" value="Phosphatidic acid phosphatase type 2/haloperoxidase"/>
    <property type="match status" value="1"/>
</dbReference>
<feature type="transmembrane region" description="Helical" evidence="4">
    <location>
        <begin position="61"/>
        <end position="80"/>
    </location>
</feature>
<organism evidence="7 8">
    <name type="scientific">Acinetobacter junii</name>
    <dbReference type="NCBI Taxonomy" id="40215"/>
    <lineage>
        <taxon>Bacteria</taxon>
        <taxon>Pseudomonadati</taxon>
        <taxon>Pseudomonadota</taxon>
        <taxon>Gammaproteobacteria</taxon>
        <taxon>Moraxellales</taxon>
        <taxon>Moraxellaceae</taxon>
        <taxon>Acinetobacter</taxon>
    </lineage>
</organism>
<dbReference type="Proteomes" id="UP000253688">
    <property type="component" value="Unassembled WGS sequence"/>
</dbReference>
<dbReference type="PANTHER" id="PTHR14969">
    <property type="entry name" value="SPHINGOSINE-1-PHOSPHATE PHOSPHOHYDROLASE"/>
    <property type="match status" value="1"/>
</dbReference>
<dbReference type="InterPro" id="IPR036938">
    <property type="entry name" value="PAP2/HPO_sf"/>
</dbReference>
<evidence type="ECO:0000259" key="5">
    <source>
        <dbReference type="SMART" id="SM00014"/>
    </source>
</evidence>